<dbReference type="PANTHER" id="PTHR21666">
    <property type="entry name" value="PEPTIDASE-RELATED"/>
    <property type="match status" value="1"/>
</dbReference>
<accession>A0A7T5US47</accession>
<dbReference type="InterPro" id="IPR016047">
    <property type="entry name" value="M23ase_b-sheet_dom"/>
</dbReference>
<feature type="coiled-coil region" evidence="1">
    <location>
        <begin position="169"/>
        <end position="256"/>
    </location>
</feature>
<dbReference type="GO" id="GO:0004222">
    <property type="term" value="F:metalloendopeptidase activity"/>
    <property type="evidence" value="ECO:0007669"/>
    <property type="project" value="TreeGrafter"/>
</dbReference>
<feature type="coiled-coil region" evidence="1">
    <location>
        <begin position="25"/>
        <end position="122"/>
    </location>
</feature>
<dbReference type="InterPro" id="IPR011055">
    <property type="entry name" value="Dup_hybrid_motif"/>
</dbReference>
<name>A0A7T5US47_9BACT</name>
<dbReference type="Gene3D" id="6.10.250.3150">
    <property type="match status" value="1"/>
</dbReference>
<dbReference type="PANTHER" id="PTHR21666:SF270">
    <property type="entry name" value="MUREIN HYDROLASE ACTIVATOR ENVC"/>
    <property type="match status" value="1"/>
</dbReference>
<dbReference type="Pfam" id="PF01551">
    <property type="entry name" value="Peptidase_M23"/>
    <property type="match status" value="1"/>
</dbReference>
<gene>
    <name evidence="3" type="ORF">HYW89_04815</name>
</gene>
<protein>
    <submittedName>
        <fullName evidence="3">Peptidoglycan DD-metalloendopeptidase family protein</fullName>
    </submittedName>
</protein>
<dbReference type="SUPFAM" id="SSF51261">
    <property type="entry name" value="Duplicated hybrid motif"/>
    <property type="match status" value="1"/>
</dbReference>
<keyword evidence="1" id="KW-0175">Coiled coil</keyword>
<evidence type="ECO:0000313" key="3">
    <source>
        <dbReference type="EMBL" id="QQG45288.1"/>
    </source>
</evidence>
<feature type="domain" description="M23ase beta-sheet core" evidence="2">
    <location>
        <begin position="297"/>
        <end position="391"/>
    </location>
</feature>
<dbReference type="Gene3D" id="2.70.70.10">
    <property type="entry name" value="Glucose Permease (Domain IIA)"/>
    <property type="match status" value="1"/>
</dbReference>
<evidence type="ECO:0000313" key="4">
    <source>
        <dbReference type="Proteomes" id="UP000595618"/>
    </source>
</evidence>
<sequence length="420" mass="47995">MGTRFWGKFWLMGAIGAIALFGFFNSGQASTVEELQKNIEQKNQEIKKLEEEAKKYRDEIVTQKRAQTTLKGELSRIENNIKKLRGDIVLTERKIQRAGLEIDTLKLEIREKEIAVNKLKQGLGGLIQIISESEQQSLLEILVRNSLLSDFFRQLDYAALTEKKILGSLDDLRVLQKELTIKKAQAEDKKDELENLQDSLQDRKKIQDSVKRDKDQLLKETKNQETRYQALLRETERKEEEILREMEELENELRKRVDPESLPQRRERFLLWPAEGLLSQEYGETPFTRGRGRDFYKFHNGIDISASVGTPILAADSGMVLAVGDTDRYCRRGAYGKYIVLDHKNNLATMYAHMSLIKVTTGQEVKRGDIIGYMGSTGLSTGPHLHFTLYDARTVEIRLGPKGTCGLLPFGGSINPLLYL</sequence>
<dbReference type="InterPro" id="IPR050570">
    <property type="entry name" value="Cell_wall_metabolism_enzyme"/>
</dbReference>
<organism evidence="3 4">
    <name type="scientific">Candidatus Sungiibacteriota bacterium</name>
    <dbReference type="NCBI Taxonomy" id="2750080"/>
    <lineage>
        <taxon>Bacteria</taxon>
        <taxon>Candidatus Sungiibacteriota</taxon>
    </lineage>
</organism>
<evidence type="ECO:0000256" key="1">
    <source>
        <dbReference type="SAM" id="Coils"/>
    </source>
</evidence>
<evidence type="ECO:0000259" key="2">
    <source>
        <dbReference type="Pfam" id="PF01551"/>
    </source>
</evidence>
<proteinExistence type="predicted"/>
<dbReference type="AlphaFoldDB" id="A0A7T5US47"/>
<dbReference type="CDD" id="cd12797">
    <property type="entry name" value="M23_peptidase"/>
    <property type="match status" value="1"/>
</dbReference>
<dbReference type="EMBL" id="CP066690">
    <property type="protein sequence ID" value="QQG45288.1"/>
    <property type="molecule type" value="Genomic_DNA"/>
</dbReference>
<dbReference type="Proteomes" id="UP000595618">
    <property type="component" value="Chromosome"/>
</dbReference>
<reference evidence="3 4" key="1">
    <citation type="submission" date="2020-07" db="EMBL/GenBank/DDBJ databases">
        <title>Huge and variable diversity of episymbiotic CPR bacteria and DPANN archaea in groundwater ecosystems.</title>
        <authorList>
            <person name="He C.Y."/>
            <person name="Keren R."/>
            <person name="Whittaker M."/>
            <person name="Farag I.F."/>
            <person name="Doudna J."/>
            <person name="Cate J.H.D."/>
            <person name="Banfield J.F."/>
        </authorList>
    </citation>
    <scope>NUCLEOTIDE SEQUENCE [LARGE SCALE GENOMIC DNA]</scope>
    <source>
        <strain evidence="3">NC_groundwater_541_Ag_S-0.1um_46_50</strain>
    </source>
</reference>